<name>A0ABW1KFZ5_9ACTN</name>
<dbReference type="InterPro" id="IPR012349">
    <property type="entry name" value="Split_barrel_FMN-bd"/>
</dbReference>
<dbReference type="Gene3D" id="2.30.110.10">
    <property type="entry name" value="Electron Transport, Fmn-binding Protein, Chain A"/>
    <property type="match status" value="1"/>
</dbReference>
<dbReference type="InterPro" id="IPR011576">
    <property type="entry name" value="Pyridox_Oxase_N"/>
</dbReference>
<feature type="domain" description="Pyridoxamine 5'-phosphate oxidase N-terminal" evidence="2">
    <location>
        <begin position="15"/>
        <end position="104"/>
    </location>
</feature>
<evidence type="ECO:0000259" key="2">
    <source>
        <dbReference type="Pfam" id="PF01243"/>
    </source>
</evidence>
<dbReference type="RefSeq" id="WP_377427057.1">
    <property type="nucleotide sequence ID" value="NZ_JBHSPR010000032.1"/>
</dbReference>
<comment type="caution">
    <text evidence="3">The sequence shown here is derived from an EMBL/GenBank/DDBJ whole genome shotgun (WGS) entry which is preliminary data.</text>
</comment>
<dbReference type="SUPFAM" id="SSF50475">
    <property type="entry name" value="FMN-binding split barrel"/>
    <property type="match status" value="1"/>
</dbReference>
<gene>
    <name evidence="3" type="ORF">ACFP2T_28910</name>
</gene>
<keyword evidence="4" id="KW-1185">Reference proteome</keyword>
<accession>A0ABW1KFZ5</accession>
<reference evidence="4" key="1">
    <citation type="journal article" date="2019" name="Int. J. Syst. Evol. Microbiol.">
        <title>The Global Catalogue of Microorganisms (GCM) 10K type strain sequencing project: providing services to taxonomists for standard genome sequencing and annotation.</title>
        <authorList>
            <consortium name="The Broad Institute Genomics Platform"/>
            <consortium name="The Broad Institute Genome Sequencing Center for Infectious Disease"/>
            <person name="Wu L."/>
            <person name="Ma J."/>
        </authorList>
    </citation>
    <scope>NUCLEOTIDE SEQUENCE [LARGE SCALE GENOMIC DNA]</scope>
    <source>
        <strain evidence="4">ZS-35-S2</strain>
    </source>
</reference>
<dbReference type="GO" id="GO:0016491">
    <property type="term" value="F:oxidoreductase activity"/>
    <property type="evidence" value="ECO:0007669"/>
    <property type="project" value="UniProtKB-KW"/>
</dbReference>
<evidence type="ECO:0000256" key="1">
    <source>
        <dbReference type="ARBA" id="ARBA00023002"/>
    </source>
</evidence>
<dbReference type="PANTHER" id="PTHR35176:SF6">
    <property type="entry name" value="HEME OXYGENASE HI_0854-RELATED"/>
    <property type="match status" value="1"/>
</dbReference>
<evidence type="ECO:0000313" key="3">
    <source>
        <dbReference type="EMBL" id="MFC6020176.1"/>
    </source>
</evidence>
<sequence length="144" mass="15459">MTPPEPVFTPGELDYLAAQPLGRLATAQPDGTLQISPVAFYHHPDRQTIDIGGHGMAASQKFRNVRANGRVALVVDDVASVQPWRVRCLEIRGRGEALVDPTDSAARLPGAIIRIYALRIISWGIDPPGLGRGSRNVPGPPPGR</sequence>
<proteinExistence type="predicted"/>
<dbReference type="Pfam" id="PF01243">
    <property type="entry name" value="PNPOx_N"/>
    <property type="match status" value="1"/>
</dbReference>
<protein>
    <submittedName>
        <fullName evidence="3">PPOX class F420-dependent oxidoreductase</fullName>
        <ecNumber evidence="3">1.-.-.-</ecNumber>
    </submittedName>
</protein>
<keyword evidence="1 3" id="KW-0560">Oxidoreductase</keyword>
<dbReference type="InterPro" id="IPR052019">
    <property type="entry name" value="F420H2_bilvrd_red/Heme_oxyg"/>
</dbReference>
<organism evidence="3 4">
    <name type="scientific">Plantactinospora solaniradicis</name>
    <dbReference type="NCBI Taxonomy" id="1723736"/>
    <lineage>
        <taxon>Bacteria</taxon>
        <taxon>Bacillati</taxon>
        <taxon>Actinomycetota</taxon>
        <taxon>Actinomycetes</taxon>
        <taxon>Micromonosporales</taxon>
        <taxon>Micromonosporaceae</taxon>
        <taxon>Plantactinospora</taxon>
    </lineage>
</organism>
<dbReference type="EMBL" id="JBHSPR010000032">
    <property type="protein sequence ID" value="MFC6020176.1"/>
    <property type="molecule type" value="Genomic_DNA"/>
</dbReference>
<evidence type="ECO:0000313" key="4">
    <source>
        <dbReference type="Proteomes" id="UP001596203"/>
    </source>
</evidence>
<dbReference type="InterPro" id="IPR024031">
    <property type="entry name" value="MSMEG_5819/OxyR"/>
</dbReference>
<dbReference type="EC" id="1.-.-.-" evidence="3"/>
<dbReference type="NCBIfam" id="TIGR04023">
    <property type="entry name" value="PPOX_MSMEG_5819"/>
    <property type="match status" value="1"/>
</dbReference>
<dbReference type="Proteomes" id="UP001596203">
    <property type="component" value="Unassembled WGS sequence"/>
</dbReference>
<dbReference type="PANTHER" id="PTHR35176">
    <property type="entry name" value="HEME OXYGENASE HI_0854-RELATED"/>
    <property type="match status" value="1"/>
</dbReference>